<dbReference type="Gene3D" id="1.20.120.1850">
    <property type="entry name" value="Ebh helix bundles repeating unit (S and A modules)"/>
    <property type="match status" value="1"/>
</dbReference>
<dbReference type="EMBL" id="VUNP01000024">
    <property type="protein sequence ID" value="MST53976.1"/>
    <property type="molecule type" value="Genomic_DNA"/>
</dbReference>
<gene>
    <name evidence="3" type="ORF">FYJ82_06185</name>
</gene>
<name>A0A6N7WS31_STRAY</name>
<dbReference type="InterPro" id="IPR009063">
    <property type="entry name" value="Ig/albumin-bd_sf"/>
</dbReference>
<proteinExistence type="predicted"/>
<evidence type="ECO:0000313" key="4">
    <source>
        <dbReference type="Proteomes" id="UP000471052"/>
    </source>
</evidence>
<evidence type="ECO:0000313" key="3">
    <source>
        <dbReference type="EMBL" id="MST53976.1"/>
    </source>
</evidence>
<accession>A0A6N7WS31</accession>
<dbReference type="AlphaFoldDB" id="A0A6N7WS31"/>
<feature type="coiled-coil region" evidence="1">
    <location>
        <begin position="227"/>
        <end position="341"/>
    </location>
</feature>
<protein>
    <submittedName>
        <fullName evidence="3">DUF1542 domain-containing protein</fullName>
    </submittedName>
</protein>
<feature type="domain" description="DUF1542" evidence="2">
    <location>
        <begin position="397"/>
        <end position="439"/>
    </location>
</feature>
<comment type="caution">
    <text evidence="3">The sequence shown here is derived from an EMBL/GenBank/DDBJ whole genome shotgun (WGS) entry which is preliminary data.</text>
</comment>
<evidence type="ECO:0000256" key="1">
    <source>
        <dbReference type="SAM" id="Coils"/>
    </source>
</evidence>
<reference evidence="3 4" key="1">
    <citation type="submission" date="2019-08" db="EMBL/GenBank/DDBJ databases">
        <title>In-depth cultivation of the pig gut microbiome towards novel bacterial diversity and tailored functional studies.</title>
        <authorList>
            <person name="Wylensek D."/>
            <person name="Hitch T.C.A."/>
            <person name="Clavel T."/>
        </authorList>
    </citation>
    <scope>NUCLEOTIDE SEQUENCE [LARGE SCALE GENOMIC DNA]</scope>
    <source>
        <strain evidence="3 4">BL-178-WT-3A</strain>
    </source>
</reference>
<keyword evidence="1" id="KW-0175">Coiled coil</keyword>
<dbReference type="Pfam" id="PF07554">
    <property type="entry name" value="FIVAR"/>
    <property type="match status" value="1"/>
</dbReference>
<organism evidence="3 4">
    <name type="scientific">Streptococcus alactolyticus</name>
    <dbReference type="NCBI Taxonomy" id="29389"/>
    <lineage>
        <taxon>Bacteria</taxon>
        <taxon>Bacillati</taxon>
        <taxon>Bacillota</taxon>
        <taxon>Bacilli</taxon>
        <taxon>Lactobacillales</taxon>
        <taxon>Streptococcaceae</taxon>
        <taxon>Streptococcus</taxon>
    </lineage>
</organism>
<dbReference type="SUPFAM" id="SSF46997">
    <property type="entry name" value="Bacterial immunoglobulin/albumin-binding domains"/>
    <property type="match status" value="1"/>
</dbReference>
<dbReference type="Pfam" id="PF07564">
    <property type="entry name" value="DUF1542"/>
    <property type="match status" value="1"/>
</dbReference>
<evidence type="ECO:0000259" key="2">
    <source>
        <dbReference type="Pfam" id="PF07564"/>
    </source>
</evidence>
<sequence>METSDTIDKENIYYLKGQLSYYTNHVSQFIDIYSIYTEKVATVADKTKDRETVTAKLDPGTLTVYPKATAKTDNVFRVGGTVPEAADMINDKIKAALEDSSATVTYAWKTALSTDAANTYATGVITATYTFPDGTTRTVDVSVEAEVVDVSKLQELVDNAETVRQSPLYTEADDAEKAAYDKSIEEAQTILNDKTSRQTAVDTGVTNITNDAKTGSYDQLNGWTNLNQAKKDALDEVKADVELLQNNIGSGYLGEKLPEASQTKYKDAIQAVVDQLAKDIEAAEGDDLSVETGGAQTIAKVEELKAEANAKIQLINYQAQLEAKKQDIADKINANTEATDEEKAAALKLLDAEYNEAAEKLINAAPSSVPETSSENADLKKIVDTSLNDDYLTPERKAAAKQVIEEVYASKQKELQNTPNATQEEIEAALAKLDEEKANGCGRLPVFVHLR</sequence>
<dbReference type="InterPro" id="IPR011439">
    <property type="entry name" value="DUF1542"/>
</dbReference>
<dbReference type="Proteomes" id="UP000471052">
    <property type="component" value="Unassembled WGS sequence"/>
</dbReference>